<dbReference type="Proteomes" id="UP000827754">
    <property type="component" value="Segment"/>
</dbReference>
<protein>
    <submittedName>
        <fullName evidence="1">Uncharacterized protein</fullName>
    </submittedName>
</protein>
<dbReference type="EMBL" id="MZ443778">
    <property type="protein sequence ID" value="UAW53134.1"/>
    <property type="molecule type" value="Genomic_DNA"/>
</dbReference>
<keyword evidence="2" id="KW-1185">Reference proteome</keyword>
<organism evidence="1 2">
    <name type="scientific">Erwinia phage pEa_SNUABM_30</name>
    <dbReference type="NCBI Taxonomy" id="2869553"/>
    <lineage>
        <taxon>Viruses</taxon>
        <taxon>Duplodnaviria</taxon>
        <taxon>Heunggongvirae</taxon>
        <taxon>Uroviricota</taxon>
        <taxon>Caudoviricetes</taxon>
        <taxon>Alexandravirus</taxon>
        <taxon>Alexandravirus SNUABM30</taxon>
    </lineage>
</organism>
<gene>
    <name evidence="1" type="ORF">pEaSNUABM30_00016</name>
</gene>
<reference evidence="1 2" key="1">
    <citation type="submission" date="2021-06" db="EMBL/GenBank/DDBJ databases">
        <title>Complete genome sequence of Erwinia phage pEa_SNUABM_30.</title>
        <authorList>
            <person name="Kim S.G."/>
            <person name="Park S.C."/>
        </authorList>
    </citation>
    <scope>NUCLEOTIDE SEQUENCE [LARGE SCALE GENOMIC DNA]</scope>
</reference>
<accession>A0AAE8XL52</accession>
<name>A0AAE8XL52_9CAUD</name>
<evidence type="ECO:0000313" key="2">
    <source>
        <dbReference type="Proteomes" id="UP000827754"/>
    </source>
</evidence>
<sequence length="125" mass="14458">MKIEYIVTQIEKLVHNEYDTVNKYSGMTASEIAKTEGKLIFIMNNTFVHDKLLCLPDDHRGAFRPVENMETLRTGLLGHVHNMPIYSDWMHEPHSRTGVNREPRVAVVDLETNAIFRIEAEKFVC</sequence>
<evidence type="ECO:0000313" key="1">
    <source>
        <dbReference type="EMBL" id="UAW53134.1"/>
    </source>
</evidence>
<proteinExistence type="predicted"/>